<evidence type="ECO:0000256" key="1">
    <source>
        <dbReference type="SAM" id="SignalP"/>
    </source>
</evidence>
<evidence type="ECO:0000313" key="3">
    <source>
        <dbReference type="Proteomes" id="UP000031036"/>
    </source>
</evidence>
<proteinExistence type="predicted"/>
<name>A0A0B2V9N5_TOXCA</name>
<feature type="signal peptide" evidence="1">
    <location>
        <begin position="1"/>
        <end position="19"/>
    </location>
</feature>
<accession>A0A0B2V9N5</accession>
<feature type="chain" id="PRO_5002078064" evidence="1">
    <location>
        <begin position="20"/>
        <end position="336"/>
    </location>
</feature>
<gene>
    <name evidence="2" type="ORF">Tcan_16965</name>
</gene>
<keyword evidence="3" id="KW-1185">Reference proteome</keyword>
<sequence>MRWSFGVLCCSSLVIVCRSQSIPFLDLLSNGNIGQLTQMATRLAASAAEHTLAAHKDALERPGRPEPAPITLDARPSEILGQSFTNAISPTISKLAEETHSSNHPHPLFNPNLSSNLNAITNRDSGRNFDANFKPNFLPNIDSDFARESLVQLAEAFLGSPKRRKPPANVAYAAKQFEVIGKDTANVDPFPTIRGLAPGADQNFGIPKGEGCLPFLSEFMQIAYGNCVKEADEKTWDLWGGQINNALLGGKVDLLEASKETCKRGAERQQCGQLRKVISECDILGSLQVGMQMQRAIKRCDEISGILDQNPVQVLNQVNSMIGGEMAQGFLHKFLG</sequence>
<organism evidence="2 3">
    <name type="scientific">Toxocara canis</name>
    <name type="common">Canine roundworm</name>
    <dbReference type="NCBI Taxonomy" id="6265"/>
    <lineage>
        <taxon>Eukaryota</taxon>
        <taxon>Metazoa</taxon>
        <taxon>Ecdysozoa</taxon>
        <taxon>Nematoda</taxon>
        <taxon>Chromadorea</taxon>
        <taxon>Rhabditida</taxon>
        <taxon>Spirurina</taxon>
        <taxon>Ascaridomorpha</taxon>
        <taxon>Ascaridoidea</taxon>
        <taxon>Toxocaridae</taxon>
        <taxon>Toxocara</taxon>
    </lineage>
</organism>
<protein>
    <submittedName>
        <fullName evidence="2">Uncharacterized protein</fullName>
    </submittedName>
</protein>
<reference evidence="2 3" key="1">
    <citation type="submission" date="2014-11" db="EMBL/GenBank/DDBJ databases">
        <title>Genetic blueprint of the zoonotic pathogen Toxocara canis.</title>
        <authorList>
            <person name="Zhu X.-Q."/>
            <person name="Korhonen P.K."/>
            <person name="Cai H."/>
            <person name="Young N.D."/>
            <person name="Nejsum P."/>
            <person name="von Samson-Himmelstjerna G."/>
            <person name="Boag P.R."/>
            <person name="Tan P."/>
            <person name="Li Q."/>
            <person name="Min J."/>
            <person name="Yang Y."/>
            <person name="Wang X."/>
            <person name="Fang X."/>
            <person name="Hall R.S."/>
            <person name="Hofmann A."/>
            <person name="Sternberg P.W."/>
            <person name="Jex A.R."/>
            <person name="Gasser R.B."/>
        </authorList>
    </citation>
    <scope>NUCLEOTIDE SEQUENCE [LARGE SCALE GENOMIC DNA]</scope>
    <source>
        <strain evidence="2">PN_DK_2014</strain>
    </source>
</reference>
<comment type="caution">
    <text evidence="2">The sequence shown here is derived from an EMBL/GenBank/DDBJ whole genome shotgun (WGS) entry which is preliminary data.</text>
</comment>
<dbReference type="EMBL" id="JPKZ01001758">
    <property type="protein sequence ID" value="KHN80166.1"/>
    <property type="molecule type" value="Genomic_DNA"/>
</dbReference>
<dbReference type="Proteomes" id="UP000031036">
    <property type="component" value="Unassembled WGS sequence"/>
</dbReference>
<dbReference type="AlphaFoldDB" id="A0A0B2V9N5"/>
<evidence type="ECO:0000313" key="2">
    <source>
        <dbReference type="EMBL" id="KHN80166.1"/>
    </source>
</evidence>
<dbReference type="OMA" id="HCGQLRK"/>
<dbReference type="OrthoDB" id="5792800at2759"/>
<keyword evidence="1" id="KW-0732">Signal</keyword>